<evidence type="ECO:0000313" key="6">
    <source>
        <dbReference type="EMBL" id="SEQ20945.1"/>
    </source>
</evidence>
<evidence type="ECO:0000256" key="3">
    <source>
        <dbReference type="ARBA" id="ARBA00023163"/>
    </source>
</evidence>
<dbReference type="Gene3D" id="1.10.357.10">
    <property type="entry name" value="Tetracycline Repressor, domain 2"/>
    <property type="match status" value="1"/>
</dbReference>
<dbReference type="Pfam" id="PF00440">
    <property type="entry name" value="TetR_N"/>
    <property type="match status" value="1"/>
</dbReference>
<evidence type="ECO:0000313" key="7">
    <source>
        <dbReference type="Proteomes" id="UP000198512"/>
    </source>
</evidence>
<name>A0ABY1B8C3_9PSED</name>
<keyword evidence="1" id="KW-0805">Transcription regulation</keyword>
<feature type="domain" description="HTH tetR-type" evidence="5">
    <location>
        <begin position="6"/>
        <end position="66"/>
    </location>
</feature>
<dbReference type="InterPro" id="IPR009057">
    <property type="entry name" value="Homeodomain-like_sf"/>
</dbReference>
<dbReference type="InterPro" id="IPR001647">
    <property type="entry name" value="HTH_TetR"/>
</dbReference>
<dbReference type="RefSeq" id="WP_069517742.1">
    <property type="nucleotide sequence ID" value="NZ_FOFP01000004.1"/>
</dbReference>
<evidence type="ECO:0000256" key="4">
    <source>
        <dbReference type="PROSITE-ProRule" id="PRU00335"/>
    </source>
</evidence>
<dbReference type="InterPro" id="IPR036271">
    <property type="entry name" value="Tet_transcr_reg_TetR-rel_C_sf"/>
</dbReference>
<comment type="caution">
    <text evidence="6">The sequence shown here is derived from an EMBL/GenBank/DDBJ whole genome shotgun (WGS) entry which is preliminary data.</text>
</comment>
<evidence type="ECO:0000256" key="1">
    <source>
        <dbReference type="ARBA" id="ARBA00023015"/>
    </source>
</evidence>
<dbReference type="Proteomes" id="UP000198512">
    <property type="component" value="Unassembled WGS sequence"/>
</dbReference>
<protein>
    <submittedName>
        <fullName evidence="6">Transcriptional regulator, TetR family</fullName>
    </submittedName>
</protein>
<dbReference type="SUPFAM" id="SSF48498">
    <property type="entry name" value="Tetracyclin repressor-like, C-terminal domain"/>
    <property type="match status" value="1"/>
</dbReference>
<proteinExistence type="predicted"/>
<evidence type="ECO:0000256" key="2">
    <source>
        <dbReference type="ARBA" id="ARBA00023125"/>
    </source>
</evidence>
<dbReference type="PROSITE" id="PS50977">
    <property type="entry name" value="HTH_TETR_2"/>
    <property type="match status" value="1"/>
</dbReference>
<gene>
    <name evidence="6" type="ORF">SAMN05216600_10493</name>
</gene>
<reference evidence="6 7" key="1">
    <citation type="submission" date="2016-10" db="EMBL/GenBank/DDBJ databases">
        <authorList>
            <person name="Varghese N."/>
            <person name="Submissions S."/>
        </authorList>
    </citation>
    <scope>NUCLEOTIDE SEQUENCE [LARGE SCALE GENOMIC DNA]</scope>
    <source>
        <strain evidence="6 7">CIP 109853</strain>
    </source>
</reference>
<evidence type="ECO:0000259" key="5">
    <source>
        <dbReference type="PROSITE" id="PS50977"/>
    </source>
</evidence>
<keyword evidence="3" id="KW-0804">Transcription</keyword>
<keyword evidence="2 4" id="KW-0238">DNA-binding</keyword>
<dbReference type="EMBL" id="FOFP01000004">
    <property type="protein sequence ID" value="SEQ20945.1"/>
    <property type="molecule type" value="Genomic_DNA"/>
</dbReference>
<dbReference type="Pfam" id="PF16925">
    <property type="entry name" value="TetR_C_13"/>
    <property type="match status" value="1"/>
</dbReference>
<dbReference type="PRINTS" id="PR00455">
    <property type="entry name" value="HTHTETR"/>
</dbReference>
<organism evidence="6 7">
    <name type="scientific">Pseudomonas cuatrocienegasensis</name>
    <dbReference type="NCBI Taxonomy" id="543360"/>
    <lineage>
        <taxon>Bacteria</taxon>
        <taxon>Pseudomonadati</taxon>
        <taxon>Pseudomonadota</taxon>
        <taxon>Gammaproteobacteria</taxon>
        <taxon>Pseudomonadales</taxon>
        <taxon>Pseudomonadaceae</taxon>
        <taxon>Pseudomonas</taxon>
    </lineage>
</organism>
<keyword evidence="7" id="KW-1185">Reference proteome</keyword>
<dbReference type="PANTHER" id="PTHR47506:SF6">
    <property type="entry name" value="HTH-TYPE TRANSCRIPTIONAL REPRESSOR NEMR"/>
    <property type="match status" value="1"/>
</dbReference>
<feature type="DNA-binding region" description="H-T-H motif" evidence="4">
    <location>
        <begin position="29"/>
        <end position="48"/>
    </location>
</feature>
<dbReference type="SUPFAM" id="SSF46689">
    <property type="entry name" value="Homeodomain-like"/>
    <property type="match status" value="1"/>
</dbReference>
<dbReference type="InterPro" id="IPR011075">
    <property type="entry name" value="TetR_C"/>
</dbReference>
<sequence length="194" mass="21676">MKATYDNTRQHLLDTGHRLMADKGFTGVGLSEILQAAGVPKGSFYHYFKSKEQYGQAVLEHYFVAYLADMDRRLALPGLSAYERLMDYWQGWQARCVAPGQGDECLVVKLSAEVADLSESMRLTLRDGAEQIVSRITACIEQGQRESSLAAEGDARHLAETLYQLWLGASLLNKLQRTGRSLETAMRSTRLLLA</sequence>
<accession>A0ABY1B8C3</accession>
<dbReference type="PANTHER" id="PTHR47506">
    <property type="entry name" value="TRANSCRIPTIONAL REGULATORY PROTEIN"/>
    <property type="match status" value="1"/>
</dbReference>